<comment type="caution">
    <text evidence="2">The sequence shown here is derived from an EMBL/GenBank/DDBJ whole genome shotgun (WGS) entry which is preliminary data.</text>
</comment>
<reference evidence="2" key="2">
    <citation type="submission" date="2021-02" db="EMBL/GenBank/DDBJ databases">
        <authorList>
            <person name="Kimball J.A."/>
            <person name="Haas M.W."/>
            <person name="Macchietto M."/>
            <person name="Kono T."/>
            <person name="Duquette J."/>
            <person name="Shao M."/>
        </authorList>
    </citation>
    <scope>NUCLEOTIDE SEQUENCE</scope>
    <source>
        <tissue evidence="2">Fresh leaf tissue</tissue>
    </source>
</reference>
<feature type="region of interest" description="Disordered" evidence="1">
    <location>
        <begin position="109"/>
        <end position="131"/>
    </location>
</feature>
<feature type="compositionally biased region" description="Basic and acidic residues" evidence="1">
    <location>
        <begin position="41"/>
        <end position="51"/>
    </location>
</feature>
<keyword evidence="3" id="KW-1185">Reference proteome</keyword>
<name>A0A8J5TIY0_ZIZPA</name>
<protein>
    <submittedName>
        <fullName evidence="2">Uncharacterized protein</fullName>
    </submittedName>
</protein>
<sequence>MNGFLTILTDSANHPWALLGRSGPLTYTTWTPGTAKIIPQQRERPEREPEPVSRPAKPLGPAPSLLPVASAAITAADAACGCADEKPRYRDGDSVVGLRPESRRTLTKIQGERERGHGFLGDGAIPAGRSS</sequence>
<evidence type="ECO:0000313" key="2">
    <source>
        <dbReference type="EMBL" id="KAG8078666.1"/>
    </source>
</evidence>
<proteinExistence type="predicted"/>
<accession>A0A8J5TIY0</accession>
<dbReference type="AlphaFoldDB" id="A0A8J5TIY0"/>
<reference evidence="2" key="1">
    <citation type="journal article" date="2021" name="bioRxiv">
        <title>Whole Genome Assembly and Annotation of Northern Wild Rice, Zizania palustris L., Supports a Whole Genome Duplication in the Zizania Genus.</title>
        <authorList>
            <person name="Haas M."/>
            <person name="Kono T."/>
            <person name="Macchietto M."/>
            <person name="Millas R."/>
            <person name="McGilp L."/>
            <person name="Shao M."/>
            <person name="Duquette J."/>
            <person name="Hirsch C.N."/>
            <person name="Kimball J."/>
        </authorList>
    </citation>
    <scope>NUCLEOTIDE SEQUENCE</scope>
    <source>
        <tissue evidence="2">Fresh leaf tissue</tissue>
    </source>
</reference>
<evidence type="ECO:0000313" key="3">
    <source>
        <dbReference type="Proteomes" id="UP000729402"/>
    </source>
</evidence>
<dbReference type="EMBL" id="JAAALK010000282">
    <property type="protein sequence ID" value="KAG8078666.1"/>
    <property type="molecule type" value="Genomic_DNA"/>
</dbReference>
<gene>
    <name evidence="2" type="ORF">GUJ93_ZPchr0007g3568</name>
</gene>
<evidence type="ECO:0000256" key="1">
    <source>
        <dbReference type="SAM" id="MobiDB-lite"/>
    </source>
</evidence>
<dbReference type="Proteomes" id="UP000729402">
    <property type="component" value="Unassembled WGS sequence"/>
</dbReference>
<organism evidence="2 3">
    <name type="scientific">Zizania palustris</name>
    <name type="common">Northern wild rice</name>
    <dbReference type="NCBI Taxonomy" id="103762"/>
    <lineage>
        <taxon>Eukaryota</taxon>
        <taxon>Viridiplantae</taxon>
        <taxon>Streptophyta</taxon>
        <taxon>Embryophyta</taxon>
        <taxon>Tracheophyta</taxon>
        <taxon>Spermatophyta</taxon>
        <taxon>Magnoliopsida</taxon>
        <taxon>Liliopsida</taxon>
        <taxon>Poales</taxon>
        <taxon>Poaceae</taxon>
        <taxon>BOP clade</taxon>
        <taxon>Oryzoideae</taxon>
        <taxon>Oryzeae</taxon>
        <taxon>Zizaniinae</taxon>
        <taxon>Zizania</taxon>
    </lineage>
</organism>
<feature type="region of interest" description="Disordered" evidence="1">
    <location>
        <begin position="32"/>
        <end position="64"/>
    </location>
</feature>